<reference evidence="2 3" key="1">
    <citation type="submission" date="2018-09" db="EMBL/GenBank/DDBJ databases">
        <title>Paenibacillus aracenensis nov. sp. isolated from a cave in southern Spain.</title>
        <authorList>
            <person name="Jurado V."/>
            <person name="Gutierrez-Patricio S."/>
            <person name="Gonzalez-Pimentel J.L."/>
            <person name="Miller A.Z."/>
            <person name="Laiz L."/>
            <person name="Saiz-Jimenez C."/>
        </authorList>
    </citation>
    <scope>NUCLEOTIDE SEQUENCE [LARGE SCALE GENOMIC DNA]</scope>
    <source>
        <strain evidence="2 3">JCM 19203</strain>
    </source>
</reference>
<gene>
    <name evidence="2" type="ORF">D3P09_02610</name>
</gene>
<accession>A0A3A6PI80</accession>
<dbReference type="EMBL" id="QXQB01000001">
    <property type="protein sequence ID" value="RJX40927.1"/>
    <property type="molecule type" value="Genomic_DNA"/>
</dbReference>
<dbReference type="RefSeq" id="WP_120106940.1">
    <property type="nucleotide sequence ID" value="NZ_QXQB01000001.1"/>
</dbReference>
<dbReference type="AlphaFoldDB" id="A0A3A6PI80"/>
<keyword evidence="3" id="KW-1185">Reference proteome</keyword>
<dbReference type="SUPFAM" id="SSF55383">
    <property type="entry name" value="Copper amine oxidase, domain N"/>
    <property type="match status" value="1"/>
</dbReference>
<dbReference type="InterPro" id="IPR036582">
    <property type="entry name" value="Mao_N_sf"/>
</dbReference>
<name>A0A3A6PI80_9BACL</name>
<evidence type="ECO:0000259" key="1">
    <source>
        <dbReference type="Pfam" id="PF07833"/>
    </source>
</evidence>
<dbReference type="InterPro" id="IPR012854">
    <property type="entry name" value="Cu_amine_oxidase-like_N"/>
</dbReference>
<dbReference type="OrthoDB" id="9778320at2"/>
<dbReference type="Proteomes" id="UP000267798">
    <property type="component" value="Unassembled WGS sequence"/>
</dbReference>
<dbReference type="Pfam" id="PF07833">
    <property type="entry name" value="Cu_amine_oxidN1"/>
    <property type="match status" value="1"/>
</dbReference>
<organism evidence="2 3">
    <name type="scientific">Paenibacillus pinisoli</name>
    <dbReference type="NCBI Taxonomy" id="1276110"/>
    <lineage>
        <taxon>Bacteria</taxon>
        <taxon>Bacillati</taxon>
        <taxon>Bacillota</taxon>
        <taxon>Bacilli</taxon>
        <taxon>Bacillales</taxon>
        <taxon>Paenibacillaceae</taxon>
        <taxon>Paenibacillus</taxon>
    </lineage>
</organism>
<protein>
    <submittedName>
        <fullName evidence="2">Copper amine oxidase N-terminal domain-containing protein</fullName>
    </submittedName>
</protein>
<sequence length="323" mass="35757">MKKIFYFLGILSLITVLLIPATISAAGAVPTIKINGKVFETPAGEPKPYINKDYRTMGSVRLVGNVLGVLDDNIKWDEKARTVTMEKNKTVIVVTVGNADLSVNGKIVTMDTVAELKNGRVFIPLRFIAESLGAKVDFDEKTRTILITSEDPSVGKHNLSAFKQLKVLENFPIILEANGLKLTVHEASLYKADSKEAKDLHKKYKLQYFDRAKYLVWSKVTLENKSKKTIRYDGLDLNPKIEWFTATSETSGKLLLSNSINYDEMNSTDFLNGWVLKPGETIASNIVHIDFLSEKPIDTLAVSVVNNMVSSGVLVAAGERKSS</sequence>
<proteinExistence type="predicted"/>
<feature type="domain" description="Copper amine oxidase-like N-terminal" evidence="1">
    <location>
        <begin position="34"/>
        <end position="147"/>
    </location>
</feature>
<dbReference type="Gene3D" id="3.30.457.10">
    <property type="entry name" value="Copper amine oxidase-like, N-terminal domain"/>
    <property type="match status" value="1"/>
</dbReference>
<comment type="caution">
    <text evidence="2">The sequence shown here is derived from an EMBL/GenBank/DDBJ whole genome shotgun (WGS) entry which is preliminary data.</text>
</comment>
<evidence type="ECO:0000313" key="3">
    <source>
        <dbReference type="Proteomes" id="UP000267798"/>
    </source>
</evidence>
<evidence type="ECO:0000313" key="2">
    <source>
        <dbReference type="EMBL" id="RJX40927.1"/>
    </source>
</evidence>